<dbReference type="InterPro" id="IPR011989">
    <property type="entry name" value="ARM-like"/>
</dbReference>
<dbReference type="RefSeq" id="WP_199325794.1">
    <property type="nucleotide sequence ID" value="NZ_JAMPKX010000003.1"/>
</dbReference>
<reference evidence="4 5" key="1">
    <citation type="submission" date="2022-04" db="EMBL/GenBank/DDBJ databases">
        <title>Positive selection, recombination, and allopatry shape intraspecific diversity of widespread and dominant cyanobacteria.</title>
        <authorList>
            <person name="Wei J."/>
            <person name="Shu W."/>
            <person name="Hu C."/>
        </authorList>
    </citation>
    <scope>NUCLEOTIDE SEQUENCE [LARGE SCALE GENOMIC DNA]</scope>
    <source>
        <strain evidence="4 5">DQ-A4</strain>
    </source>
</reference>
<dbReference type="Gene3D" id="1.25.10.10">
    <property type="entry name" value="Leucine-rich Repeat Variant"/>
    <property type="match status" value="1"/>
</dbReference>
<accession>A0ABV0K516</accession>
<keyword evidence="2" id="KW-0605">Phycobilisome</keyword>
<dbReference type="InterPro" id="IPR016024">
    <property type="entry name" value="ARM-type_fold"/>
</dbReference>
<evidence type="ECO:0000256" key="3">
    <source>
        <dbReference type="SAM" id="MobiDB-lite"/>
    </source>
</evidence>
<dbReference type="Proteomes" id="UP001482513">
    <property type="component" value="Unassembled WGS sequence"/>
</dbReference>
<evidence type="ECO:0000313" key="4">
    <source>
        <dbReference type="EMBL" id="MEP0947013.1"/>
    </source>
</evidence>
<sequence length="355" mass="37300">MTITDLPVLESAIAKATTAPESAQSDARQIAQLEAPAANSELLRSGTQDDDVKPNETGVPAEPPAGEDQEAAEASAVENGTPVEAAESGRRWTWLVLGGLALAGCLGGWRFLGQGRSTKRSTANLERVPSTAPQAKSGAEPTLTPDDSTAPLGTVGQTEALVSPALGLATPAATATDLTLDATTRLTSGDIVDSLIHELDNRDGAIRRHAIWELGQLGHSEAIQPLINSLLDADSQEKSLILAALAEISSRSLKPMHRALALGLQDPSPEVRKNAIRDLSRIYDTVVQLSHMLAHATQDPDAGVQETAQWALSQLNRIPAATYSAALPPETASLDSPYDSDSQRLTPEGHRLPPG</sequence>
<dbReference type="EMBL" id="JAMPKX010000003">
    <property type="protein sequence ID" value="MEP0947013.1"/>
    <property type="molecule type" value="Genomic_DNA"/>
</dbReference>
<feature type="region of interest" description="Disordered" evidence="3">
    <location>
        <begin position="119"/>
        <end position="153"/>
    </location>
</feature>
<dbReference type="SUPFAM" id="SSF48371">
    <property type="entry name" value="ARM repeat"/>
    <property type="match status" value="1"/>
</dbReference>
<comment type="caution">
    <text evidence="4">The sequence shown here is derived from an EMBL/GenBank/DDBJ whole genome shotgun (WGS) entry which is preliminary data.</text>
</comment>
<proteinExistence type="predicted"/>
<dbReference type="Pfam" id="PF13646">
    <property type="entry name" value="HEAT_2"/>
    <property type="match status" value="1"/>
</dbReference>
<keyword evidence="5" id="KW-1185">Reference proteome</keyword>
<dbReference type="PANTHER" id="PTHR12697">
    <property type="entry name" value="PBS LYASE HEAT-LIKE PROTEIN"/>
    <property type="match status" value="1"/>
</dbReference>
<keyword evidence="1" id="KW-0042">Antenna complex</keyword>
<feature type="region of interest" description="Disordered" evidence="3">
    <location>
        <begin position="16"/>
        <end position="85"/>
    </location>
</feature>
<feature type="region of interest" description="Disordered" evidence="3">
    <location>
        <begin position="326"/>
        <end position="355"/>
    </location>
</feature>
<evidence type="ECO:0000313" key="5">
    <source>
        <dbReference type="Proteomes" id="UP001482513"/>
    </source>
</evidence>
<name>A0ABV0K516_9CYAN</name>
<organism evidence="4 5">
    <name type="scientific">Leptolyngbya subtilissima DQ-A4</name>
    <dbReference type="NCBI Taxonomy" id="2933933"/>
    <lineage>
        <taxon>Bacteria</taxon>
        <taxon>Bacillati</taxon>
        <taxon>Cyanobacteriota</taxon>
        <taxon>Cyanophyceae</taxon>
        <taxon>Leptolyngbyales</taxon>
        <taxon>Leptolyngbyaceae</taxon>
        <taxon>Leptolyngbya group</taxon>
        <taxon>Leptolyngbya</taxon>
    </lineage>
</organism>
<evidence type="ECO:0000256" key="2">
    <source>
        <dbReference type="ARBA" id="ARBA00022738"/>
    </source>
</evidence>
<gene>
    <name evidence="4" type="ORF">NC992_09030</name>
</gene>
<evidence type="ECO:0000256" key="1">
    <source>
        <dbReference type="ARBA" id="ARBA00022549"/>
    </source>
</evidence>
<protein>
    <submittedName>
        <fullName evidence="4">HEAT repeat domain-containing protein</fullName>
    </submittedName>
</protein>
<dbReference type="PANTHER" id="PTHR12697:SF5">
    <property type="entry name" value="DEOXYHYPUSINE HYDROXYLASE"/>
    <property type="match status" value="1"/>
</dbReference>